<feature type="chain" id="PRO_5046663113" evidence="4">
    <location>
        <begin position="23"/>
        <end position="527"/>
    </location>
</feature>
<dbReference type="PANTHER" id="PTHR30290">
    <property type="entry name" value="PERIPLASMIC BINDING COMPONENT OF ABC TRANSPORTER"/>
    <property type="match status" value="1"/>
</dbReference>
<dbReference type="CDD" id="cd08502">
    <property type="entry name" value="PBP2_NikA_DppA_OppA_like_16"/>
    <property type="match status" value="1"/>
</dbReference>
<evidence type="ECO:0000313" key="7">
    <source>
        <dbReference type="Proteomes" id="UP000606490"/>
    </source>
</evidence>
<keyword evidence="3 4" id="KW-0732">Signal</keyword>
<evidence type="ECO:0000256" key="4">
    <source>
        <dbReference type="SAM" id="SignalP"/>
    </source>
</evidence>
<dbReference type="EMBL" id="JAEUXJ010000013">
    <property type="protein sequence ID" value="MBL6458266.1"/>
    <property type="molecule type" value="Genomic_DNA"/>
</dbReference>
<comment type="similarity">
    <text evidence="2">Belongs to the bacterial solute-binding protein 5 family.</text>
</comment>
<dbReference type="PIRSF" id="PIRSF002741">
    <property type="entry name" value="MppA"/>
    <property type="match status" value="1"/>
</dbReference>
<comment type="subcellular location">
    <subcellularLocation>
        <location evidence="1">Periplasm</location>
    </subcellularLocation>
</comment>
<evidence type="ECO:0000256" key="3">
    <source>
        <dbReference type="ARBA" id="ARBA00022729"/>
    </source>
</evidence>
<gene>
    <name evidence="6" type="ORF">JMJ55_23285</name>
</gene>
<reference evidence="6 7" key="1">
    <citation type="submission" date="2021-01" db="EMBL/GenBank/DDBJ databases">
        <title>Belnapia mucosa sp. nov. and Belnapia arida sp. nov., isolated from the Tabernas Desert (Almeria, Spain).</title>
        <authorList>
            <person name="Molina-Menor E."/>
            <person name="Vidal-Verdu A."/>
            <person name="Calonge A."/>
            <person name="Satari L."/>
            <person name="Pereto Magraner J."/>
            <person name="Porcar Miralles M."/>
        </authorList>
    </citation>
    <scope>NUCLEOTIDE SEQUENCE [LARGE SCALE GENOMIC DNA]</scope>
    <source>
        <strain evidence="6 7">T6</strain>
    </source>
</reference>
<proteinExistence type="inferred from homology"/>
<accession>A0ABS1V9B6</accession>
<dbReference type="InterPro" id="IPR030678">
    <property type="entry name" value="Peptide/Ni-bd"/>
</dbReference>
<organism evidence="6 7">
    <name type="scientific">Belnapia mucosa</name>
    <dbReference type="NCBI Taxonomy" id="2804532"/>
    <lineage>
        <taxon>Bacteria</taxon>
        <taxon>Pseudomonadati</taxon>
        <taxon>Pseudomonadota</taxon>
        <taxon>Alphaproteobacteria</taxon>
        <taxon>Acetobacterales</taxon>
        <taxon>Roseomonadaceae</taxon>
        <taxon>Belnapia</taxon>
    </lineage>
</organism>
<name>A0ABS1V9B6_9PROT</name>
<dbReference type="SUPFAM" id="SSF53850">
    <property type="entry name" value="Periplasmic binding protein-like II"/>
    <property type="match status" value="1"/>
</dbReference>
<dbReference type="Proteomes" id="UP000606490">
    <property type="component" value="Unassembled WGS sequence"/>
</dbReference>
<dbReference type="RefSeq" id="WP_202828013.1">
    <property type="nucleotide sequence ID" value="NZ_JAEUXJ010000013.1"/>
</dbReference>
<evidence type="ECO:0000259" key="5">
    <source>
        <dbReference type="Pfam" id="PF00496"/>
    </source>
</evidence>
<sequence>MKRRTLLALPAAVMAAPSVLRAQGTAGARSVLKFVPQSDLALLDPVFNTALVTRTHAMLVYDQLYGLDESFTAQPQLVEGHVIEDDGRTWRITLREGPTFHDGTPVLARDAIASITRWTQADVLGQNIRAITEEMVVVSDRTFLVKLKKPFPLLATALAKPSSFCPVMQERFARNPPSTQVTEIVGSGPFRWVANERMAGSRAVYERYAGYKPRQEAASFLAGGKVAHVDRVEWHTIPDAATAAAALQQGEMDWWEQPTPDLLPLLRRSRALKVEVKDKSGAMGMIRFNHLQPPFDNPAIRRAFLPGIRQADYMTAVIGEDRSLWNDRCGFFLPGSPLATEAGLEAMQGAPNFDQVKRNLDAAGYKGERVVFVVPSDHPVMNSMSEIAGDMFRRVGINLDYQASDWGSVAARLANRGGLDKGGWSVWCNFIPGIIAINPATQSYVRGPGAAGTFGWPDLPKVEALRSQFLDAQTLEEQKRLTREIQLQAFEDIPYLPTGAYSQPTAYRNTLTGMLDGFPIFHNIRKG</sequence>
<evidence type="ECO:0000313" key="6">
    <source>
        <dbReference type="EMBL" id="MBL6458266.1"/>
    </source>
</evidence>
<evidence type="ECO:0000256" key="1">
    <source>
        <dbReference type="ARBA" id="ARBA00004418"/>
    </source>
</evidence>
<dbReference type="PANTHER" id="PTHR30290:SF38">
    <property type="entry name" value="D,D-DIPEPTIDE-BINDING PERIPLASMIC PROTEIN DDPA-RELATED"/>
    <property type="match status" value="1"/>
</dbReference>
<feature type="domain" description="Solute-binding protein family 5" evidence="5">
    <location>
        <begin position="73"/>
        <end position="410"/>
    </location>
</feature>
<dbReference type="InterPro" id="IPR039424">
    <property type="entry name" value="SBP_5"/>
</dbReference>
<comment type="caution">
    <text evidence="6">The sequence shown here is derived from an EMBL/GenBank/DDBJ whole genome shotgun (WGS) entry which is preliminary data.</text>
</comment>
<evidence type="ECO:0000256" key="2">
    <source>
        <dbReference type="ARBA" id="ARBA00005695"/>
    </source>
</evidence>
<feature type="signal peptide" evidence="4">
    <location>
        <begin position="1"/>
        <end position="22"/>
    </location>
</feature>
<dbReference type="Pfam" id="PF00496">
    <property type="entry name" value="SBP_bac_5"/>
    <property type="match status" value="1"/>
</dbReference>
<dbReference type="InterPro" id="IPR000914">
    <property type="entry name" value="SBP_5_dom"/>
</dbReference>
<keyword evidence="7" id="KW-1185">Reference proteome</keyword>
<protein>
    <submittedName>
        <fullName evidence="6">ABC transporter substrate-binding protein</fullName>
    </submittedName>
</protein>
<dbReference type="Gene3D" id="3.10.105.10">
    <property type="entry name" value="Dipeptide-binding Protein, Domain 3"/>
    <property type="match status" value="1"/>
</dbReference>
<dbReference type="Gene3D" id="3.40.190.10">
    <property type="entry name" value="Periplasmic binding protein-like II"/>
    <property type="match status" value="1"/>
</dbReference>